<evidence type="ECO:0000256" key="5">
    <source>
        <dbReference type="ARBA" id="ARBA00023136"/>
    </source>
</evidence>
<reference evidence="8 9" key="1">
    <citation type="submission" date="2017-01" db="EMBL/GenBank/DDBJ databases">
        <authorList>
            <person name="Mah S.A."/>
            <person name="Swanson W.J."/>
            <person name="Moy G.W."/>
            <person name="Vacquier V.D."/>
        </authorList>
    </citation>
    <scope>NUCLEOTIDE SEQUENCE [LARGE SCALE GENOMIC DNA]</scope>
    <source>
        <strain evidence="8 9">DCY110</strain>
    </source>
</reference>
<dbReference type="GO" id="GO:0022857">
    <property type="term" value="F:transmembrane transporter activity"/>
    <property type="evidence" value="ECO:0007669"/>
    <property type="project" value="InterPro"/>
</dbReference>
<sequence>MTSPDESAAHETPLLRTAVLALSLAAFFSAISLRITDALLPSFSQQFGITLGHAASVITVFSVAYGLSQLLFGPLGDRFGKYYVVAWACVACAITAALCGLAPDFPLLIVARLLAGATAAAVIPLSMAFIGDVVPYEGRQPILARFLIGQILGLSTGVWLGGFAADHLSWRVPFLLIGGGFALISMALFTLNRRLPAMARVTRRAEGNAAARMVQEFGQVLAKPWARVVLATVFLEGAFLYGVFAFIATHLHAVFGVSLSTAGSMVMLYGFGGLLFAIFSATLVRRLGEVGLTGVGGILIAGSLLTIGMAPVWWWAMPACFVAGLGFYMLHNTLQINATQMAPERRGAAVSAFASCFFLGQATGVGVAGMLVGYWGTSPVIALGACGVLLVALNFSRLRLRSLAPVAAVT</sequence>
<feature type="transmembrane region" description="Helical" evidence="6">
    <location>
        <begin position="350"/>
        <end position="372"/>
    </location>
</feature>
<feature type="transmembrane region" description="Helical" evidence="6">
    <location>
        <begin position="170"/>
        <end position="191"/>
    </location>
</feature>
<dbReference type="InterPro" id="IPR011701">
    <property type="entry name" value="MFS"/>
</dbReference>
<dbReference type="AlphaFoldDB" id="A0A1P8K0P3"/>
<evidence type="ECO:0000313" key="8">
    <source>
        <dbReference type="EMBL" id="APW39511.1"/>
    </source>
</evidence>
<evidence type="ECO:0000256" key="6">
    <source>
        <dbReference type="SAM" id="Phobius"/>
    </source>
</evidence>
<evidence type="ECO:0000256" key="2">
    <source>
        <dbReference type="ARBA" id="ARBA00022448"/>
    </source>
</evidence>
<accession>A0A1P8K0P3</accession>
<evidence type="ECO:0000256" key="3">
    <source>
        <dbReference type="ARBA" id="ARBA00022692"/>
    </source>
</evidence>
<dbReference type="Proteomes" id="UP000186609">
    <property type="component" value="Chromosome"/>
</dbReference>
<feature type="transmembrane region" description="Helical" evidence="6">
    <location>
        <begin position="142"/>
        <end position="164"/>
    </location>
</feature>
<feature type="transmembrane region" description="Helical" evidence="6">
    <location>
        <begin position="84"/>
        <end position="103"/>
    </location>
</feature>
<gene>
    <name evidence="8" type="ORF">RD110_21715</name>
</gene>
<evidence type="ECO:0000256" key="1">
    <source>
        <dbReference type="ARBA" id="ARBA00004141"/>
    </source>
</evidence>
<dbReference type="InterPro" id="IPR020846">
    <property type="entry name" value="MFS_dom"/>
</dbReference>
<dbReference type="STRING" id="1842727.RD110_21715"/>
<feature type="transmembrane region" description="Helical" evidence="6">
    <location>
        <begin position="228"/>
        <end position="248"/>
    </location>
</feature>
<feature type="domain" description="Major facilitator superfamily (MFS) profile" evidence="7">
    <location>
        <begin position="18"/>
        <end position="402"/>
    </location>
</feature>
<dbReference type="PROSITE" id="PS50850">
    <property type="entry name" value="MFS"/>
    <property type="match status" value="1"/>
</dbReference>
<dbReference type="EMBL" id="CP019236">
    <property type="protein sequence ID" value="APW39511.1"/>
    <property type="molecule type" value="Genomic_DNA"/>
</dbReference>
<comment type="subcellular location">
    <subcellularLocation>
        <location evidence="1">Membrane</location>
        <topology evidence="1">Multi-pass membrane protein</topology>
    </subcellularLocation>
</comment>
<feature type="transmembrane region" description="Helical" evidence="6">
    <location>
        <begin position="14"/>
        <end position="35"/>
    </location>
</feature>
<feature type="transmembrane region" description="Helical" evidence="6">
    <location>
        <begin position="290"/>
        <end position="307"/>
    </location>
</feature>
<dbReference type="PANTHER" id="PTHR42718">
    <property type="entry name" value="MAJOR FACILITATOR SUPERFAMILY MULTIDRUG TRANSPORTER MFSC"/>
    <property type="match status" value="1"/>
</dbReference>
<name>A0A1P8K0P3_9BURK</name>
<dbReference type="RefSeq" id="WP_076201937.1">
    <property type="nucleotide sequence ID" value="NZ_CP019236.1"/>
</dbReference>
<organism evidence="8 9">
    <name type="scientific">Rhodoferax koreensis</name>
    <dbReference type="NCBI Taxonomy" id="1842727"/>
    <lineage>
        <taxon>Bacteria</taxon>
        <taxon>Pseudomonadati</taxon>
        <taxon>Pseudomonadota</taxon>
        <taxon>Betaproteobacteria</taxon>
        <taxon>Burkholderiales</taxon>
        <taxon>Comamonadaceae</taxon>
        <taxon>Rhodoferax</taxon>
    </lineage>
</organism>
<dbReference type="SUPFAM" id="SSF103473">
    <property type="entry name" value="MFS general substrate transporter"/>
    <property type="match status" value="1"/>
</dbReference>
<dbReference type="GO" id="GO:0005886">
    <property type="term" value="C:plasma membrane"/>
    <property type="evidence" value="ECO:0007669"/>
    <property type="project" value="UniProtKB-SubCell"/>
</dbReference>
<evidence type="ECO:0000256" key="4">
    <source>
        <dbReference type="ARBA" id="ARBA00022989"/>
    </source>
</evidence>
<evidence type="ECO:0000259" key="7">
    <source>
        <dbReference type="PROSITE" id="PS50850"/>
    </source>
</evidence>
<keyword evidence="9" id="KW-1185">Reference proteome</keyword>
<dbReference type="CDD" id="cd17324">
    <property type="entry name" value="MFS_NepI_like"/>
    <property type="match status" value="1"/>
</dbReference>
<keyword evidence="4 6" id="KW-1133">Transmembrane helix</keyword>
<keyword evidence="5 6" id="KW-0472">Membrane</keyword>
<protein>
    <submittedName>
        <fullName evidence="8">MFS transporter</fullName>
    </submittedName>
</protein>
<evidence type="ECO:0000313" key="9">
    <source>
        <dbReference type="Proteomes" id="UP000186609"/>
    </source>
</evidence>
<dbReference type="OrthoDB" id="9814303at2"/>
<dbReference type="PANTHER" id="PTHR42718:SF9">
    <property type="entry name" value="MAJOR FACILITATOR SUPERFAMILY MULTIDRUG TRANSPORTER MFSC"/>
    <property type="match status" value="1"/>
</dbReference>
<keyword evidence="2" id="KW-0813">Transport</keyword>
<keyword evidence="3 6" id="KW-0812">Transmembrane</keyword>
<dbReference type="Pfam" id="PF07690">
    <property type="entry name" value="MFS_1"/>
    <property type="match status" value="1"/>
</dbReference>
<feature type="transmembrane region" description="Helical" evidence="6">
    <location>
        <begin position="47"/>
        <end position="72"/>
    </location>
</feature>
<dbReference type="InterPro" id="IPR036259">
    <property type="entry name" value="MFS_trans_sf"/>
</dbReference>
<feature type="transmembrane region" description="Helical" evidence="6">
    <location>
        <begin position="378"/>
        <end position="395"/>
    </location>
</feature>
<feature type="transmembrane region" description="Helical" evidence="6">
    <location>
        <begin position="109"/>
        <end position="130"/>
    </location>
</feature>
<feature type="transmembrane region" description="Helical" evidence="6">
    <location>
        <begin position="313"/>
        <end position="330"/>
    </location>
</feature>
<proteinExistence type="predicted"/>
<feature type="transmembrane region" description="Helical" evidence="6">
    <location>
        <begin position="254"/>
        <end position="278"/>
    </location>
</feature>
<dbReference type="Gene3D" id="1.20.1250.20">
    <property type="entry name" value="MFS general substrate transporter like domains"/>
    <property type="match status" value="1"/>
</dbReference>
<dbReference type="KEGG" id="rhy:RD110_21715"/>